<comment type="subcellular location">
    <subcellularLocation>
        <location evidence="1">Membrane</location>
        <topology evidence="1">Multi-pass membrane protein</topology>
    </subcellularLocation>
</comment>
<feature type="transmembrane region" description="Helical" evidence="9">
    <location>
        <begin position="440"/>
        <end position="457"/>
    </location>
</feature>
<gene>
    <name evidence="10" type="ORF">E7201_09380</name>
</gene>
<proteinExistence type="inferred from homology"/>
<evidence type="ECO:0000256" key="2">
    <source>
        <dbReference type="ARBA" id="ARBA00006772"/>
    </source>
</evidence>
<dbReference type="AlphaFoldDB" id="A0A927WPQ0"/>
<feature type="transmembrane region" description="Helical" evidence="9">
    <location>
        <begin position="375"/>
        <end position="392"/>
    </location>
</feature>
<dbReference type="InterPro" id="IPR031312">
    <property type="entry name" value="Na/sul_symport_CS"/>
</dbReference>
<feature type="transmembrane region" description="Helical" evidence="9">
    <location>
        <begin position="34"/>
        <end position="51"/>
    </location>
</feature>
<evidence type="ECO:0000313" key="10">
    <source>
        <dbReference type="EMBL" id="MBE6093359.1"/>
    </source>
</evidence>
<keyword evidence="7 9" id="KW-0472">Membrane</keyword>
<feature type="transmembrane region" description="Helical" evidence="9">
    <location>
        <begin position="303"/>
        <end position="324"/>
    </location>
</feature>
<accession>A0A927WPQ0</accession>
<evidence type="ECO:0000256" key="8">
    <source>
        <dbReference type="ARBA" id="ARBA00031174"/>
    </source>
</evidence>
<dbReference type="Proteomes" id="UP000761380">
    <property type="component" value="Unassembled WGS sequence"/>
</dbReference>
<dbReference type="PANTHER" id="PTHR10283">
    <property type="entry name" value="SOLUTE CARRIER FAMILY 13 MEMBER"/>
    <property type="match status" value="1"/>
</dbReference>
<evidence type="ECO:0000256" key="1">
    <source>
        <dbReference type="ARBA" id="ARBA00004141"/>
    </source>
</evidence>
<feature type="transmembrane region" description="Helical" evidence="9">
    <location>
        <begin position="245"/>
        <end position="267"/>
    </location>
</feature>
<dbReference type="GO" id="GO:0005886">
    <property type="term" value="C:plasma membrane"/>
    <property type="evidence" value="ECO:0007669"/>
    <property type="project" value="TreeGrafter"/>
</dbReference>
<feature type="transmembrane region" description="Helical" evidence="9">
    <location>
        <begin position="109"/>
        <end position="128"/>
    </location>
</feature>
<evidence type="ECO:0000256" key="4">
    <source>
        <dbReference type="ARBA" id="ARBA00022448"/>
    </source>
</evidence>
<sequence length="524" mass="56390">MYGVKEVYQVDTRQSEAAAVKAAEEAFDRKRRTIGLFGAPILALLVFMTPIDGVTLEAHKLLAIMVLVALWWITEPVPIPVTSLIGPTLAVITGVVPVGTAFAAFANSMIFLFMGGFILAKAMMTHGLDKRFAYWLLSREWVGSNPKRIFLAVGLAAALCSGWVSNTATAAMMFPICLGLLTSIKEMFAANGREIHLHEYKYATGLMLMTAYSCSIGGVLTPIGTPPNLIMLGFLDTMCDIHVSFFQWMTWGFIAMVVYFGIAYVVLSHMFPADVERIAGADVFIKTKLAELGGWTRAQKNTLVAFIVAVTLWVLPGFLSIAFGSTDPLLKMYNRLFPEAIAAMAGALLLFIMPVNFKERQFTLKWSEAMQGIEWGTLILFGGGLAMGGMMYKTGLSQWVGDLIVGSMGGAPSEIAMVAIFSVMALLLSELTSHTAATNMIGPLAITAAISAGISPVPVSVGIALSASLGFMLPVSTPPNAIVYASGYIPITKMIKTGVYIDFIGIACVTIPLAIYFVNWITGM</sequence>
<dbReference type="PANTHER" id="PTHR10283:SF82">
    <property type="entry name" value="SOLUTE CARRIER FAMILY 13 MEMBER 2"/>
    <property type="match status" value="1"/>
</dbReference>
<dbReference type="PROSITE" id="PS01271">
    <property type="entry name" value="NA_SULFATE"/>
    <property type="match status" value="1"/>
</dbReference>
<dbReference type="GO" id="GO:0015141">
    <property type="term" value="F:succinate transmembrane transporter activity"/>
    <property type="evidence" value="ECO:0007669"/>
    <property type="project" value="UniProtKB-ARBA"/>
</dbReference>
<keyword evidence="5 9" id="KW-0812">Transmembrane</keyword>
<feature type="transmembrane region" description="Helical" evidence="9">
    <location>
        <begin position="81"/>
        <end position="103"/>
    </location>
</feature>
<feature type="transmembrane region" description="Helical" evidence="9">
    <location>
        <begin position="336"/>
        <end position="355"/>
    </location>
</feature>
<dbReference type="InterPro" id="IPR001898">
    <property type="entry name" value="SLC13A/DASS"/>
</dbReference>
<dbReference type="NCBIfam" id="TIGR00785">
    <property type="entry name" value="dass"/>
    <property type="match status" value="1"/>
</dbReference>
<evidence type="ECO:0000256" key="9">
    <source>
        <dbReference type="SAM" id="Phobius"/>
    </source>
</evidence>
<protein>
    <recommendedName>
        <fullName evidence="3">Sodium-dependent dicarboxylate transporter SdcS</fullName>
    </recommendedName>
    <alternativeName>
        <fullName evidence="8">Na(+)/dicarboxylate symporter</fullName>
    </alternativeName>
</protein>
<feature type="transmembrane region" description="Helical" evidence="9">
    <location>
        <begin position="404"/>
        <end position="428"/>
    </location>
</feature>
<keyword evidence="4" id="KW-0813">Transport</keyword>
<evidence type="ECO:0000256" key="3">
    <source>
        <dbReference type="ARBA" id="ARBA00020150"/>
    </source>
</evidence>
<comment type="similarity">
    <text evidence="2">Belongs to the SLC13A/DASS transporter (TC 2.A.47) family. NADC subfamily.</text>
</comment>
<evidence type="ECO:0000256" key="5">
    <source>
        <dbReference type="ARBA" id="ARBA00022692"/>
    </source>
</evidence>
<evidence type="ECO:0000313" key="11">
    <source>
        <dbReference type="Proteomes" id="UP000761380"/>
    </source>
</evidence>
<name>A0A927WPQ0_SELRU</name>
<dbReference type="CDD" id="cd01115">
    <property type="entry name" value="SLC13_permease"/>
    <property type="match status" value="1"/>
</dbReference>
<feature type="transmembrane region" description="Helical" evidence="9">
    <location>
        <begin position="499"/>
        <end position="521"/>
    </location>
</feature>
<dbReference type="EMBL" id="SVBY01000076">
    <property type="protein sequence ID" value="MBE6093359.1"/>
    <property type="molecule type" value="Genomic_DNA"/>
</dbReference>
<keyword evidence="6 9" id="KW-1133">Transmembrane helix</keyword>
<evidence type="ECO:0000256" key="7">
    <source>
        <dbReference type="ARBA" id="ARBA00023136"/>
    </source>
</evidence>
<comment type="caution">
    <text evidence="10">The sequence shown here is derived from an EMBL/GenBank/DDBJ whole genome shotgun (WGS) entry which is preliminary data.</text>
</comment>
<reference evidence="10" key="1">
    <citation type="submission" date="2019-04" db="EMBL/GenBank/DDBJ databases">
        <title>Evolution of Biomass-Degrading Anaerobic Consortia Revealed by Metagenomics.</title>
        <authorList>
            <person name="Peng X."/>
        </authorList>
    </citation>
    <scope>NUCLEOTIDE SEQUENCE</scope>
    <source>
        <strain evidence="10">SIG240</strain>
    </source>
</reference>
<feature type="transmembrane region" description="Helical" evidence="9">
    <location>
        <begin position="171"/>
        <end position="190"/>
    </location>
</feature>
<dbReference type="Pfam" id="PF00939">
    <property type="entry name" value="Na_sulph_symp"/>
    <property type="match status" value="1"/>
</dbReference>
<feature type="transmembrane region" description="Helical" evidence="9">
    <location>
        <begin position="202"/>
        <end position="225"/>
    </location>
</feature>
<evidence type="ECO:0000256" key="6">
    <source>
        <dbReference type="ARBA" id="ARBA00022989"/>
    </source>
</evidence>
<organism evidence="10 11">
    <name type="scientific">Selenomonas ruminantium</name>
    <dbReference type="NCBI Taxonomy" id="971"/>
    <lineage>
        <taxon>Bacteria</taxon>
        <taxon>Bacillati</taxon>
        <taxon>Bacillota</taxon>
        <taxon>Negativicutes</taxon>
        <taxon>Selenomonadales</taxon>
        <taxon>Selenomonadaceae</taxon>
        <taxon>Selenomonas</taxon>
    </lineage>
</organism>